<comment type="pathway">
    <text evidence="2">Amino-acid biosynthesis; L-methionine biosynthesis via de novo pathway; O-acetyl-L-homoserine from L-homoserine: step 1/1.</text>
</comment>
<keyword evidence="2" id="KW-0028">Amino-acid biosynthesis</keyword>
<evidence type="ECO:0000313" key="6">
    <source>
        <dbReference type="EMBL" id="RRR17318.1"/>
    </source>
</evidence>
<sequence length="405" mass="43526">MTLLGEHRGPDAPTDPQGDGGPAAQAAAEHRTGTPALLGAWHPDRGAGDRRFTSIGALPLESGEVLEDVTMAYETWGTLDRDRGNAVLVLHALTGDSHVRGAAGPSHPTPGWWEEIVGPGRPIDTDRYFVIAPNVLGGCQGSTGPSSAAPDGRPYGSRFPQVTIRDQVAAEHRLAEELGLPRWALVIGGSMGGMRAIEWGVTHPEQVERLAVIASSARASADQIAWNSAQVAAIRVDPAFHGGDYYHLPPEEGPHAGLGIARRIAHTTYRTADELEARFGNRSQGPENPLDGSGRHQVTSYLDHHAVKLSRRFDANSYATLAQSMSTHDVGRDREGTAAALRRVRARTLVVAIDSDRLFPPELVREIAEHVPVARWQLASSPIGHDAFLLAHPGLEKWIGDLLDH</sequence>
<feature type="binding site" evidence="2">
    <location>
        <position position="386"/>
    </location>
    <ligand>
        <name>substrate</name>
    </ligand>
</feature>
<dbReference type="PIRSF" id="PIRSF000443">
    <property type="entry name" value="Homoser_Ac_trans"/>
    <property type="match status" value="1"/>
</dbReference>
<feature type="active site" description="Nucleophile" evidence="2 3">
    <location>
        <position position="190"/>
    </location>
</feature>
<evidence type="ECO:0000256" key="2">
    <source>
        <dbReference type="HAMAP-Rule" id="MF_00296"/>
    </source>
</evidence>
<feature type="active site" evidence="2 3">
    <location>
        <position position="385"/>
    </location>
</feature>
<dbReference type="GO" id="GO:0009092">
    <property type="term" value="P:homoserine metabolic process"/>
    <property type="evidence" value="ECO:0007669"/>
    <property type="project" value="TreeGrafter"/>
</dbReference>
<keyword evidence="2" id="KW-0486">Methionine biosynthesis</keyword>
<dbReference type="SUPFAM" id="SSF53474">
    <property type="entry name" value="alpha/beta-Hydrolases"/>
    <property type="match status" value="1"/>
</dbReference>
<evidence type="ECO:0000256" key="4">
    <source>
        <dbReference type="SAM" id="MobiDB-lite"/>
    </source>
</evidence>
<proteinExistence type="inferred from homology"/>
<comment type="caution">
    <text evidence="2">Lacks conserved residue(s) required for the propagation of feature annotation.</text>
</comment>
<dbReference type="EMBL" id="QOCI01000014">
    <property type="protein sequence ID" value="RRR17318.1"/>
    <property type="molecule type" value="Genomic_DNA"/>
</dbReference>
<dbReference type="NCBIfam" id="NF001209">
    <property type="entry name" value="PRK00175.1"/>
    <property type="match status" value="1"/>
</dbReference>
<reference evidence="6 7" key="1">
    <citation type="submission" date="2018-07" db="EMBL/GenBank/DDBJ databases">
        <title>Brachybacteriurn paraconglorneratum KCTC 9916.</title>
        <authorList>
            <person name="Li Y."/>
        </authorList>
    </citation>
    <scope>NUCLEOTIDE SEQUENCE [LARGE SCALE GENOMIC DNA]</scope>
    <source>
        <strain evidence="6 7">KCTC 9916</strain>
    </source>
</reference>
<dbReference type="HAMAP" id="MF_00296">
    <property type="entry name" value="MetX_acyltransf"/>
    <property type="match status" value="1"/>
</dbReference>
<dbReference type="GeneID" id="78122271"/>
<comment type="subcellular location">
    <subcellularLocation>
        <location evidence="2">Cytoplasm</location>
    </subcellularLocation>
</comment>
<dbReference type="InterPro" id="IPR029058">
    <property type="entry name" value="AB_hydrolase_fold"/>
</dbReference>
<comment type="catalytic activity">
    <reaction evidence="2">
        <text>L-homoserine + acetyl-CoA = O-acetyl-L-homoserine + CoA</text>
        <dbReference type="Rhea" id="RHEA:13701"/>
        <dbReference type="ChEBI" id="CHEBI:57287"/>
        <dbReference type="ChEBI" id="CHEBI:57288"/>
        <dbReference type="ChEBI" id="CHEBI:57476"/>
        <dbReference type="ChEBI" id="CHEBI:57716"/>
        <dbReference type="EC" id="2.3.1.31"/>
    </reaction>
</comment>
<protein>
    <recommendedName>
        <fullName evidence="2">Homoserine O-acetyltransferase</fullName>
        <shortName evidence="2">HAT</shortName>
        <ecNumber evidence="2">2.3.1.31</ecNumber>
    </recommendedName>
    <alternativeName>
        <fullName evidence="2">Homoserine transacetylase</fullName>
        <shortName evidence="2">HTA</shortName>
    </alternativeName>
</protein>
<dbReference type="AlphaFoldDB" id="A0A3R8X412"/>
<dbReference type="Pfam" id="PF00561">
    <property type="entry name" value="Abhydrolase_1"/>
    <property type="match status" value="1"/>
</dbReference>
<feature type="region of interest" description="Disordered" evidence="4">
    <location>
        <begin position="1"/>
        <end position="30"/>
    </location>
</feature>
<dbReference type="InterPro" id="IPR000073">
    <property type="entry name" value="AB_hydrolase_1"/>
</dbReference>
<organism evidence="6 7">
    <name type="scientific">Brachybacterium paraconglomeratum</name>
    <dbReference type="NCBI Taxonomy" id="173362"/>
    <lineage>
        <taxon>Bacteria</taxon>
        <taxon>Bacillati</taxon>
        <taxon>Actinomycetota</taxon>
        <taxon>Actinomycetes</taxon>
        <taxon>Micrococcales</taxon>
        <taxon>Dermabacteraceae</taxon>
        <taxon>Brachybacterium</taxon>
    </lineage>
</organism>
<feature type="active site" evidence="2 3">
    <location>
        <position position="356"/>
    </location>
</feature>
<dbReference type="InterPro" id="IPR008220">
    <property type="entry name" value="HAT_MetX-like"/>
</dbReference>
<keyword evidence="2" id="KW-0963">Cytoplasm</keyword>
<accession>A0A3R8X412</accession>
<feature type="compositionally biased region" description="Basic and acidic residues" evidence="4">
    <location>
        <begin position="1"/>
        <end position="10"/>
    </location>
</feature>
<dbReference type="UniPathway" id="UPA00051">
    <property type="reaction ID" value="UER00074"/>
</dbReference>
<dbReference type="GO" id="GO:0009086">
    <property type="term" value="P:methionine biosynthetic process"/>
    <property type="evidence" value="ECO:0007669"/>
    <property type="project" value="UniProtKB-UniRule"/>
</dbReference>
<comment type="caution">
    <text evidence="6">The sequence shown here is derived from an EMBL/GenBank/DDBJ whole genome shotgun (WGS) entry which is preliminary data.</text>
</comment>
<dbReference type="Proteomes" id="UP000274327">
    <property type="component" value="Unassembled WGS sequence"/>
</dbReference>
<evidence type="ECO:0000256" key="3">
    <source>
        <dbReference type="PIRSR" id="PIRSR000443-1"/>
    </source>
</evidence>
<evidence type="ECO:0000259" key="5">
    <source>
        <dbReference type="Pfam" id="PF00561"/>
    </source>
</evidence>
<dbReference type="GO" id="GO:0004414">
    <property type="term" value="F:homoserine O-acetyltransferase activity"/>
    <property type="evidence" value="ECO:0007669"/>
    <property type="project" value="UniProtKB-UniRule"/>
</dbReference>
<feature type="binding site" evidence="2">
    <location>
        <position position="262"/>
    </location>
    <ligand>
        <name>substrate</name>
    </ligand>
</feature>
<feature type="domain" description="AB hydrolase-1" evidence="5">
    <location>
        <begin position="85"/>
        <end position="388"/>
    </location>
</feature>
<dbReference type="EC" id="2.3.1.31" evidence="2"/>
<evidence type="ECO:0000313" key="7">
    <source>
        <dbReference type="Proteomes" id="UP000274327"/>
    </source>
</evidence>
<dbReference type="Gene3D" id="3.40.50.1820">
    <property type="entry name" value="alpha/beta hydrolase"/>
    <property type="match status" value="1"/>
</dbReference>
<dbReference type="GO" id="GO:0005737">
    <property type="term" value="C:cytoplasm"/>
    <property type="evidence" value="ECO:0007669"/>
    <property type="project" value="UniProtKB-SubCell"/>
</dbReference>
<gene>
    <name evidence="2" type="primary">metXA</name>
    <name evidence="6" type="ORF">DS079_14710</name>
</gene>
<keyword evidence="2 6" id="KW-0012">Acyltransferase</keyword>
<name>A0A3R8X412_9MICO</name>
<dbReference type="PANTHER" id="PTHR32268:SF11">
    <property type="entry name" value="HOMOSERINE O-ACETYLTRANSFERASE"/>
    <property type="match status" value="1"/>
</dbReference>
<comment type="subunit">
    <text evidence="2">Homodimer.</text>
</comment>
<comment type="function">
    <text evidence="2">Transfers an acetyl group from acetyl-CoA to L-homoserine, forming acetyl-L-homoserine.</text>
</comment>
<dbReference type="PANTHER" id="PTHR32268">
    <property type="entry name" value="HOMOSERINE O-ACETYLTRANSFERASE"/>
    <property type="match status" value="1"/>
</dbReference>
<dbReference type="RefSeq" id="WP_126988575.1">
    <property type="nucleotide sequence ID" value="NZ_ML133861.1"/>
</dbReference>
<dbReference type="NCBIfam" id="TIGR01392">
    <property type="entry name" value="homoserO_Ac_trn"/>
    <property type="match status" value="1"/>
</dbReference>
<comment type="similarity">
    <text evidence="2">Belongs to the AB hydrolase superfamily. MetX family.</text>
</comment>
<evidence type="ECO:0000256" key="1">
    <source>
        <dbReference type="ARBA" id="ARBA00022679"/>
    </source>
</evidence>
<keyword evidence="1 2" id="KW-0808">Transferase</keyword>
<keyword evidence="7" id="KW-1185">Reference proteome</keyword>